<dbReference type="Proteomes" id="UP001152799">
    <property type="component" value="Chromosome 14"/>
</dbReference>
<sequence length="279" mass="31885">MSSMSRFADAEGKTKLEIFDPEKGIVISLYLTLEEYHRANADMSYATELLNIYEDIMNRETQRVSAETIPQEQSHSGSQSSSQNEDGFWSHGETQLLINLYGQHKDEFTNAKKKTCRSAAKIERKWINLLRVYRSIKDNKGVKKSGRGAQNYKFFDALDEILGDKPSNSNTFCIEVGVNKDQPNSDQESPINYPPEGVPSTSNQTPVSNTSSCSESLRETPPLRNKRKSKSESQSENYLQAKMKRHEDRMRIEHQKLQLEKDKVDLLKKILASQQIKND</sequence>
<organism evidence="2 3">
    <name type="scientific">Ceutorhynchus assimilis</name>
    <name type="common">cabbage seed weevil</name>
    <dbReference type="NCBI Taxonomy" id="467358"/>
    <lineage>
        <taxon>Eukaryota</taxon>
        <taxon>Metazoa</taxon>
        <taxon>Ecdysozoa</taxon>
        <taxon>Arthropoda</taxon>
        <taxon>Hexapoda</taxon>
        <taxon>Insecta</taxon>
        <taxon>Pterygota</taxon>
        <taxon>Neoptera</taxon>
        <taxon>Endopterygota</taxon>
        <taxon>Coleoptera</taxon>
        <taxon>Polyphaga</taxon>
        <taxon>Cucujiformia</taxon>
        <taxon>Curculionidae</taxon>
        <taxon>Ceutorhynchinae</taxon>
        <taxon>Ceutorhynchus</taxon>
    </lineage>
</organism>
<evidence type="ECO:0000313" key="3">
    <source>
        <dbReference type="Proteomes" id="UP001152799"/>
    </source>
</evidence>
<dbReference type="AlphaFoldDB" id="A0A9N9QGC6"/>
<feature type="region of interest" description="Disordered" evidence="1">
    <location>
        <begin position="64"/>
        <end position="88"/>
    </location>
</feature>
<dbReference type="OrthoDB" id="6723674at2759"/>
<name>A0A9N9QGC6_9CUCU</name>
<accession>A0A9N9QGC6</accession>
<proteinExistence type="predicted"/>
<evidence type="ECO:0000256" key="1">
    <source>
        <dbReference type="SAM" id="MobiDB-lite"/>
    </source>
</evidence>
<evidence type="ECO:0008006" key="4">
    <source>
        <dbReference type="Google" id="ProtNLM"/>
    </source>
</evidence>
<protein>
    <recommendedName>
        <fullName evidence="4">Myb-like domain-containing protein</fullName>
    </recommendedName>
</protein>
<feature type="compositionally biased region" description="Low complexity" evidence="1">
    <location>
        <begin position="71"/>
        <end position="83"/>
    </location>
</feature>
<feature type="region of interest" description="Disordered" evidence="1">
    <location>
        <begin position="178"/>
        <end position="252"/>
    </location>
</feature>
<dbReference type="EMBL" id="OU892290">
    <property type="protein sequence ID" value="CAG9763721.1"/>
    <property type="molecule type" value="Genomic_DNA"/>
</dbReference>
<keyword evidence="3" id="KW-1185">Reference proteome</keyword>
<evidence type="ECO:0000313" key="2">
    <source>
        <dbReference type="EMBL" id="CAG9763721.1"/>
    </source>
</evidence>
<feature type="compositionally biased region" description="Polar residues" evidence="1">
    <location>
        <begin position="199"/>
        <end position="215"/>
    </location>
</feature>
<gene>
    <name evidence="2" type="ORF">CEUTPL_LOCUS4379</name>
</gene>
<reference evidence="2" key="1">
    <citation type="submission" date="2022-01" db="EMBL/GenBank/DDBJ databases">
        <authorList>
            <person name="King R."/>
        </authorList>
    </citation>
    <scope>NUCLEOTIDE SEQUENCE</scope>
</reference>
<feature type="compositionally biased region" description="Polar residues" evidence="1">
    <location>
        <begin position="181"/>
        <end position="190"/>
    </location>
</feature>